<evidence type="ECO:0000313" key="5">
    <source>
        <dbReference type="EMBL" id="OAA66811.1"/>
    </source>
</evidence>
<gene>
    <name evidence="5" type="ORF">SPI_01387</name>
</gene>
<evidence type="ECO:0000313" key="6">
    <source>
        <dbReference type="Proteomes" id="UP000076874"/>
    </source>
</evidence>
<evidence type="ECO:0000256" key="1">
    <source>
        <dbReference type="ARBA" id="ARBA00006640"/>
    </source>
</evidence>
<protein>
    <submittedName>
        <fullName evidence="5">Ribosomal protein S21</fullName>
    </submittedName>
</protein>
<dbReference type="Proteomes" id="UP000076874">
    <property type="component" value="Unassembled WGS sequence"/>
</dbReference>
<name>A0A167YXG0_9HYPO</name>
<dbReference type="AlphaFoldDB" id="A0A167YXG0"/>
<dbReference type="PANTHER" id="PTHR41237">
    <property type="entry name" value="37S RIBOSOMAL PROTEIN MRP21, MITOCHONDRIAL"/>
    <property type="match status" value="1"/>
</dbReference>
<dbReference type="GO" id="GO:0070124">
    <property type="term" value="P:mitochondrial translational initiation"/>
    <property type="evidence" value="ECO:0007669"/>
    <property type="project" value="TreeGrafter"/>
</dbReference>
<keyword evidence="2 5" id="KW-0689">Ribosomal protein</keyword>
<accession>A0A167YXG0</accession>
<dbReference type="InterPro" id="IPR052837">
    <property type="entry name" value="Mitoribosomal_bS21"/>
</dbReference>
<comment type="similarity">
    <text evidence="1">Belongs to the bacterial ribosomal protein bS21 family.</text>
</comment>
<dbReference type="PANTHER" id="PTHR41237:SF1">
    <property type="entry name" value="SMALL RIBOSOMAL SUBUNIT PROTEIN BS21M"/>
    <property type="match status" value="1"/>
</dbReference>
<dbReference type="EMBL" id="AZHD01000002">
    <property type="protein sequence ID" value="OAA66811.1"/>
    <property type="molecule type" value="Genomic_DNA"/>
</dbReference>
<dbReference type="OrthoDB" id="2501249at2759"/>
<evidence type="ECO:0000256" key="3">
    <source>
        <dbReference type="ARBA" id="ARBA00023274"/>
    </source>
</evidence>
<dbReference type="InterPro" id="IPR001911">
    <property type="entry name" value="Ribosomal_bS21"/>
</dbReference>
<keyword evidence="6" id="KW-1185">Reference proteome</keyword>
<dbReference type="STRING" id="1081102.A0A167YXG0"/>
<comment type="caution">
    <text evidence="5">The sequence shown here is derived from an EMBL/GenBank/DDBJ whole genome shotgun (WGS) entry which is preliminary data.</text>
</comment>
<feature type="region of interest" description="Disordered" evidence="4">
    <location>
        <begin position="52"/>
        <end position="103"/>
    </location>
</feature>
<feature type="compositionally biased region" description="Low complexity" evidence="4">
    <location>
        <begin position="67"/>
        <end position="86"/>
    </location>
</feature>
<keyword evidence="3" id="KW-0687">Ribonucleoprotein</keyword>
<evidence type="ECO:0000256" key="4">
    <source>
        <dbReference type="SAM" id="MobiDB-lite"/>
    </source>
</evidence>
<sequence length="234" mass="26004">MELQRAARAALFCASRTTTTSISSTTCFRLPIASLAPFARPLARQRQFSTTLLYRAPPRSPAERSPSHSGNTTTTTPSWPPNRSSTGQPQLTPGDAAPSADPLRDLYAADNPAQWALLSGDDFYKRHMADGGVGDGLASSSSSSSARNVPRLVLKPVTGRTVFVGGHVDLARAFQRLNVMVRGSGVQADFRRQRFHERPGLKRKRLRSERWRERFKRGFRATVQRVRELTRQGW</sequence>
<dbReference type="Pfam" id="PF01165">
    <property type="entry name" value="Ribosomal_S21"/>
    <property type="match status" value="1"/>
</dbReference>
<reference evidence="5 6" key="1">
    <citation type="journal article" date="2016" name="Genome Biol. Evol.">
        <title>Divergent and convergent evolution of fungal pathogenicity.</title>
        <authorList>
            <person name="Shang Y."/>
            <person name="Xiao G."/>
            <person name="Zheng P."/>
            <person name="Cen K."/>
            <person name="Zhan S."/>
            <person name="Wang C."/>
        </authorList>
    </citation>
    <scope>NUCLEOTIDE SEQUENCE [LARGE SCALE GENOMIC DNA]</scope>
    <source>
        <strain evidence="5 6">RCEF 264</strain>
    </source>
</reference>
<dbReference type="GO" id="GO:0005763">
    <property type="term" value="C:mitochondrial small ribosomal subunit"/>
    <property type="evidence" value="ECO:0007669"/>
    <property type="project" value="TreeGrafter"/>
</dbReference>
<proteinExistence type="inferred from homology"/>
<dbReference type="GO" id="GO:0003735">
    <property type="term" value="F:structural constituent of ribosome"/>
    <property type="evidence" value="ECO:0007669"/>
    <property type="project" value="InterPro"/>
</dbReference>
<evidence type="ECO:0000256" key="2">
    <source>
        <dbReference type="ARBA" id="ARBA00022980"/>
    </source>
</evidence>
<organism evidence="5 6">
    <name type="scientific">Niveomyces insectorum RCEF 264</name>
    <dbReference type="NCBI Taxonomy" id="1081102"/>
    <lineage>
        <taxon>Eukaryota</taxon>
        <taxon>Fungi</taxon>
        <taxon>Dikarya</taxon>
        <taxon>Ascomycota</taxon>
        <taxon>Pezizomycotina</taxon>
        <taxon>Sordariomycetes</taxon>
        <taxon>Hypocreomycetidae</taxon>
        <taxon>Hypocreales</taxon>
        <taxon>Cordycipitaceae</taxon>
        <taxon>Niveomyces</taxon>
    </lineage>
</organism>